<dbReference type="Proteomes" id="UP000547674">
    <property type="component" value="Unassembled WGS sequence"/>
</dbReference>
<name>A0A7Y2E9I9_UNCEI</name>
<dbReference type="NCBIfam" id="NF037979">
    <property type="entry name" value="Na_transp"/>
    <property type="match status" value="1"/>
</dbReference>
<feature type="transmembrane region" description="Helical" evidence="6">
    <location>
        <begin position="178"/>
        <end position="198"/>
    </location>
</feature>
<feature type="transmembrane region" description="Helical" evidence="6">
    <location>
        <begin position="88"/>
        <end position="121"/>
    </location>
</feature>
<dbReference type="InterPro" id="IPR037272">
    <property type="entry name" value="SNS_sf"/>
</dbReference>
<accession>A0A7Y2E9I9</accession>
<keyword evidence="4 6" id="KW-1133">Transmembrane helix</keyword>
<sequence length="514" mass="56177">MSKSRGQWGSKVGFILAASGSAIGLGNIVFFSANAYKFGGGAFYLPYLIALFVIGIPVMILEFGLGHQTRRAFPESMHKAAGKPGEFVGWWALMNACFIVFYYITILGWVLGMLIGAFGQLWQETTPLKGFAMDELANPHGYFFSMLSSWKPMIFVAIVWILNAILVRRGVATIEAAVKVFVPLMWIFMIVLIVRGITLENGFQGVWLLFTPNFEVMKDAAVWQGAFSQIFFTLSLGFGVMTAYASYLPKDSDQTSNALLTSLMNCGFEYIAGLAIFSILFAFAMVPAASTLSMMFFIVPTGISQMPGGDPMVMAFGLLFFLLLLLAGLSSSVSLVEGLASSLIDKFRISRAKAVGLFCIFGFVGSAMFTLPQVVNPGLENDGTLGLTLLDLVDHWAFSYGLLIVGLLECLLIGWAFGAKRLRAGVNSSSRFNLGSWYDWLIKLIIPALILYVLIVGIKGEFAGLYGSDYGPNYKDGFSWMVNSPQFILVGWFVLTVGASLIFTLRGKYSEGSQ</sequence>
<evidence type="ECO:0000313" key="7">
    <source>
        <dbReference type="EMBL" id="NNF05895.1"/>
    </source>
</evidence>
<evidence type="ECO:0000256" key="6">
    <source>
        <dbReference type="SAM" id="Phobius"/>
    </source>
</evidence>
<dbReference type="SUPFAM" id="SSF161070">
    <property type="entry name" value="SNF-like"/>
    <property type="match status" value="1"/>
</dbReference>
<comment type="subcellular location">
    <subcellularLocation>
        <location evidence="1">Membrane</location>
        <topology evidence="1">Multi-pass membrane protein</topology>
    </subcellularLocation>
</comment>
<dbReference type="PANTHER" id="PTHR42948:SF1">
    <property type="entry name" value="TRANSPORTER"/>
    <property type="match status" value="1"/>
</dbReference>
<evidence type="ECO:0000256" key="1">
    <source>
        <dbReference type="ARBA" id="ARBA00004141"/>
    </source>
</evidence>
<feature type="transmembrane region" description="Helical" evidence="6">
    <location>
        <begin position="395"/>
        <end position="419"/>
    </location>
</feature>
<evidence type="ECO:0000256" key="2">
    <source>
        <dbReference type="ARBA" id="ARBA00022448"/>
    </source>
</evidence>
<keyword evidence="5 6" id="KW-0472">Membrane</keyword>
<feature type="transmembrane region" description="Helical" evidence="6">
    <location>
        <begin position="311"/>
        <end position="333"/>
    </location>
</feature>
<dbReference type="AlphaFoldDB" id="A0A7Y2E9I9"/>
<dbReference type="PROSITE" id="PS50267">
    <property type="entry name" value="NA_NEUROTRAN_SYMP_3"/>
    <property type="match status" value="1"/>
</dbReference>
<feature type="transmembrane region" description="Helical" evidence="6">
    <location>
        <begin position="141"/>
        <end position="166"/>
    </location>
</feature>
<feature type="transmembrane region" description="Helical" evidence="6">
    <location>
        <begin position="12"/>
        <end position="32"/>
    </location>
</feature>
<feature type="transmembrane region" description="Helical" evidence="6">
    <location>
        <begin position="226"/>
        <end position="249"/>
    </location>
</feature>
<evidence type="ECO:0000256" key="5">
    <source>
        <dbReference type="ARBA" id="ARBA00023136"/>
    </source>
</evidence>
<reference evidence="7 8" key="1">
    <citation type="submission" date="2020-03" db="EMBL/GenBank/DDBJ databases">
        <title>Metabolic flexibility allows generalist bacteria to become dominant in a frequently disturbed ecosystem.</title>
        <authorList>
            <person name="Chen Y.-J."/>
            <person name="Leung P.M."/>
            <person name="Bay S.K."/>
            <person name="Hugenholtz P."/>
            <person name="Kessler A.J."/>
            <person name="Shelley G."/>
            <person name="Waite D.W."/>
            <person name="Cook P.L."/>
            <person name="Greening C."/>
        </authorList>
    </citation>
    <scope>NUCLEOTIDE SEQUENCE [LARGE SCALE GENOMIC DNA]</scope>
    <source>
        <strain evidence="7">SS_bin_28</strain>
    </source>
</reference>
<protein>
    <submittedName>
        <fullName evidence="7">Sodium-dependent transporter</fullName>
    </submittedName>
</protein>
<feature type="transmembrane region" description="Helical" evidence="6">
    <location>
        <begin position="440"/>
        <end position="466"/>
    </location>
</feature>
<organism evidence="7 8">
    <name type="scientific">Eiseniibacteriota bacterium</name>
    <dbReference type="NCBI Taxonomy" id="2212470"/>
    <lineage>
        <taxon>Bacteria</taxon>
        <taxon>Candidatus Eiseniibacteriota</taxon>
    </lineage>
</organism>
<feature type="transmembrane region" description="Helical" evidence="6">
    <location>
        <begin position="354"/>
        <end position="375"/>
    </location>
</feature>
<dbReference type="GO" id="GO:0016020">
    <property type="term" value="C:membrane"/>
    <property type="evidence" value="ECO:0007669"/>
    <property type="project" value="UniProtKB-SubCell"/>
</dbReference>
<dbReference type="Pfam" id="PF00209">
    <property type="entry name" value="SNF"/>
    <property type="match status" value="2"/>
</dbReference>
<dbReference type="EMBL" id="JABDJR010000150">
    <property type="protein sequence ID" value="NNF05895.1"/>
    <property type="molecule type" value="Genomic_DNA"/>
</dbReference>
<feature type="transmembrane region" description="Helical" evidence="6">
    <location>
        <begin position="44"/>
        <end position="67"/>
    </location>
</feature>
<evidence type="ECO:0000256" key="4">
    <source>
        <dbReference type="ARBA" id="ARBA00022989"/>
    </source>
</evidence>
<feature type="transmembrane region" description="Helical" evidence="6">
    <location>
        <begin position="270"/>
        <end position="299"/>
    </location>
</feature>
<dbReference type="PANTHER" id="PTHR42948">
    <property type="entry name" value="TRANSPORTER"/>
    <property type="match status" value="1"/>
</dbReference>
<dbReference type="InterPro" id="IPR000175">
    <property type="entry name" value="Na/ntran_symport"/>
</dbReference>
<evidence type="ECO:0000256" key="3">
    <source>
        <dbReference type="ARBA" id="ARBA00022692"/>
    </source>
</evidence>
<evidence type="ECO:0000313" key="8">
    <source>
        <dbReference type="Proteomes" id="UP000547674"/>
    </source>
</evidence>
<keyword evidence="2" id="KW-0813">Transport</keyword>
<gene>
    <name evidence="7" type="ORF">HKN21_03980</name>
</gene>
<feature type="transmembrane region" description="Helical" evidence="6">
    <location>
        <begin position="486"/>
        <end position="505"/>
    </location>
</feature>
<dbReference type="PRINTS" id="PR00176">
    <property type="entry name" value="NANEUSMPORT"/>
</dbReference>
<proteinExistence type="predicted"/>
<comment type="caution">
    <text evidence="7">The sequence shown here is derived from an EMBL/GenBank/DDBJ whole genome shotgun (WGS) entry which is preliminary data.</text>
</comment>
<keyword evidence="3 6" id="KW-0812">Transmembrane</keyword>